<accession>A0A9W6H8D9</accession>
<protein>
    <submittedName>
        <fullName evidence="1">Uncharacterized protein</fullName>
    </submittedName>
</protein>
<reference evidence="1" key="1">
    <citation type="journal article" date="2014" name="Int. J. Syst. Evol. Microbiol.">
        <title>Complete genome sequence of Corynebacterium casei LMG S-19264T (=DSM 44701T), isolated from a smear-ripened cheese.</title>
        <authorList>
            <consortium name="US DOE Joint Genome Institute (JGI-PGF)"/>
            <person name="Walter F."/>
            <person name="Albersmeier A."/>
            <person name="Kalinowski J."/>
            <person name="Ruckert C."/>
        </authorList>
    </citation>
    <scope>NUCLEOTIDE SEQUENCE</scope>
    <source>
        <strain evidence="1">VKM Ac-1401</strain>
    </source>
</reference>
<dbReference type="Proteomes" id="UP001142372">
    <property type="component" value="Unassembled WGS sequence"/>
</dbReference>
<dbReference type="AlphaFoldDB" id="A0A9W6H8D9"/>
<reference evidence="1" key="2">
    <citation type="submission" date="2023-01" db="EMBL/GenBank/DDBJ databases">
        <authorList>
            <person name="Sun Q."/>
            <person name="Evtushenko L."/>
        </authorList>
    </citation>
    <scope>NUCLEOTIDE SEQUENCE</scope>
    <source>
        <strain evidence="1">VKM Ac-1401</strain>
    </source>
</reference>
<dbReference type="EMBL" id="BSEN01000003">
    <property type="protein sequence ID" value="GLJ75363.1"/>
    <property type="molecule type" value="Genomic_DNA"/>
</dbReference>
<evidence type="ECO:0000313" key="2">
    <source>
        <dbReference type="Proteomes" id="UP001142372"/>
    </source>
</evidence>
<proteinExistence type="predicted"/>
<organism evidence="1 2">
    <name type="scientific">Leifsonia poae</name>
    <dbReference type="NCBI Taxonomy" id="110933"/>
    <lineage>
        <taxon>Bacteria</taxon>
        <taxon>Bacillati</taxon>
        <taxon>Actinomycetota</taxon>
        <taxon>Actinomycetes</taxon>
        <taxon>Micrococcales</taxon>
        <taxon>Microbacteriaceae</taxon>
        <taxon>Leifsonia</taxon>
    </lineage>
</organism>
<keyword evidence="2" id="KW-1185">Reference proteome</keyword>
<dbReference type="RefSeq" id="WP_271176044.1">
    <property type="nucleotide sequence ID" value="NZ_BAAAJO010000001.1"/>
</dbReference>
<gene>
    <name evidence="1" type="ORF">GCM10017584_09370</name>
</gene>
<name>A0A9W6H8D9_9MICO</name>
<evidence type="ECO:0000313" key="1">
    <source>
        <dbReference type="EMBL" id="GLJ75363.1"/>
    </source>
</evidence>
<comment type="caution">
    <text evidence="1">The sequence shown here is derived from an EMBL/GenBank/DDBJ whole genome shotgun (WGS) entry which is preliminary data.</text>
</comment>
<sequence length="241" mass="28009">MSLQTWDARLLAQEATGSMPLPEPTRTEAIEYARSDLPGDLTWHREYFDFIDDEELRSRLGQEFYAARYLYKLWEGLRIEEDWAIQAQIQLQVQQYASIYEACIHHLLFVEAAHEPEVEQLFTFEALVERPLPGYIQNKIRALPSSDADDIVGAVRAVRKTQQSKIRFDSKVAAAVRLGIVDQKLGTEIAGYYTARNYIHIHAELRQKDLDWQLSFAREAYRRLEPFKTQVVAWRSSRVSS</sequence>